<evidence type="ECO:0000313" key="1">
    <source>
        <dbReference type="Proteomes" id="UP000095287"/>
    </source>
</evidence>
<protein>
    <submittedName>
        <fullName evidence="2">Activin_recp domain-containing protein</fullName>
    </submittedName>
</protein>
<dbReference type="AlphaFoldDB" id="A0A1I7YE38"/>
<organism evidence="1 2">
    <name type="scientific">Steinernema glaseri</name>
    <dbReference type="NCBI Taxonomy" id="37863"/>
    <lineage>
        <taxon>Eukaryota</taxon>
        <taxon>Metazoa</taxon>
        <taxon>Ecdysozoa</taxon>
        <taxon>Nematoda</taxon>
        <taxon>Chromadorea</taxon>
        <taxon>Rhabditida</taxon>
        <taxon>Tylenchina</taxon>
        <taxon>Panagrolaimomorpha</taxon>
        <taxon>Strongyloidoidea</taxon>
        <taxon>Steinernematidae</taxon>
        <taxon>Steinernema</taxon>
    </lineage>
</organism>
<reference evidence="2" key="1">
    <citation type="submission" date="2016-11" db="UniProtKB">
        <authorList>
            <consortium name="WormBaseParasite"/>
        </authorList>
    </citation>
    <scope>IDENTIFICATION</scope>
</reference>
<dbReference type="WBParaSite" id="L893_g15200.t1">
    <property type="protein sequence ID" value="L893_g15200.t1"/>
    <property type="gene ID" value="L893_g15200"/>
</dbReference>
<sequence>MVIELKGVWLFASAQSTSVQLDSLIGDRHLRSSSCSTDPPPTPEMATSTVSLLAIAASLLFTSAVAIECYVGEHTETAYGERTEVQPTKIKDCYDKHCFIVIGSFKMHYCNVHMSCSAVNKDNFKSTAQRCGGEIVTNRDLCMRDTYHKDISLADDITGSAICCSEPLCNENLETARASCKNGAFLPSVTISVVWVAFLKLWW</sequence>
<name>A0A1I7YE38_9BILA</name>
<proteinExistence type="predicted"/>
<keyword evidence="1" id="KW-1185">Reference proteome</keyword>
<evidence type="ECO:0000313" key="2">
    <source>
        <dbReference type="WBParaSite" id="L893_g15200.t1"/>
    </source>
</evidence>
<accession>A0A1I7YE38</accession>
<dbReference type="Proteomes" id="UP000095287">
    <property type="component" value="Unplaced"/>
</dbReference>